<gene>
    <name evidence="2" type="ORF">Ga0058931_0008</name>
    <name evidence="3" type="ORF">HLUCCA05_14050</name>
</gene>
<dbReference type="PANTHER" id="PTHR30203:SF29">
    <property type="entry name" value="PROTEIN CYAE"/>
    <property type="match status" value="1"/>
</dbReference>
<dbReference type="SUPFAM" id="SSF56954">
    <property type="entry name" value="Outer membrane efflux proteins (OEP)"/>
    <property type="match status" value="1"/>
</dbReference>
<evidence type="ECO:0000313" key="2">
    <source>
        <dbReference type="EMBL" id="CUX79330.1"/>
    </source>
</evidence>
<dbReference type="STRING" id="1666912.Ga0058931_0008"/>
<keyword evidence="5" id="KW-1185">Reference proteome</keyword>
<evidence type="ECO:0000313" key="5">
    <source>
        <dbReference type="Proteomes" id="UP000182045"/>
    </source>
</evidence>
<reference evidence="2 5" key="2">
    <citation type="submission" date="2016-01" db="EMBL/GenBank/DDBJ databases">
        <authorList>
            <person name="Varghese N."/>
        </authorList>
    </citation>
    <scope>NUCLEOTIDE SEQUENCE [LARGE SCALE GENOMIC DNA]</scope>
    <source>
        <strain evidence="2 5">HL-91</strain>
    </source>
</reference>
<dbReference type="PROSITE" id="PS51257">
    <property type="entry name" value="PROKAR_LIPOPROTEIN"/>
    <property type="match status" value="1"/>
</dbReference>
<dbReference type="Proteomes" id="UP000050413">
    <property type="component" value="Unassembled WGS sequence"/>
</dbReference>
<dbReference type="Proteomes" id="UP000182045">
    <property type="component" value="Unassembled WGS sequence"/>
</dbReference>
<dbReference type="Gene3D" id="1.20.1600.10">
    <property type="entry name" value="Outer membrane efflux proteins (OEP)"/>
    <property type="match status" value="1"/>
</dbReference>
<comment type="caution">
    <text evidence="3">The sequence shown here is derived from an EMBL/GenBank/DDBJ whole genome shotgun (WGS) entry which is preliminary data.</text>
</comment>
<name>A0A0P8AKK1_9RHOB</name>
<protein>
    <submittedName>
        <fullName evidence="2">Outer membrane protein TolC</fullName>
    </submittedName>
    <submittedName>
        <fullName evidence="3">Type I secretion system outer membrane secretin</fullName>
    </submittedName>
</protein>
<accession>A0A0P8AKK1</accession>
<evidence type="ECO:0000256" key="1">
    <source>
        <dbReference type="ARBA" id="ARBA00007613"/>
    </source>
</evidence>
<dbReference type="GO" id="GO:0015562">
    <property type="term" value="F:efflux transmembrane transporter activity"/>
    <property type="evidence" value="ECO:0007669"/>
    <property type="project" value="InterPro"/>
</dbReference>
<organism evidence="3 4">
    <name type="scientific">Roseibaca calidilacus</name>
    <dbReference type="NCBI Taxonomy" id="1666912"/>
    <lineage>
        <taxon>Bacteria</taxon>
        <taxon>Pseudomonadati</taxon>
        <taxon>Pseudomonadota</taxon>
        <taxon>Alphaproteobacteria</taxon>
        <taxon>Rhodobacterales</taxon>
        <taxon>Paracoccaceae</taxon>
        <taxon>Roseinatronobacter</taxon>
    </lineage>
</organism>
<evidence type="ECO:0000313" key="4">
    <source>
        <dbReference type="Proteomes" id="UP000050413"/>
    </source>
</evidence>
<dbReference type="EMBL" id="FBYC01000001">
    <property type="protein sequence ID" value="CUX79330.1"/>
    <property type="molecule type" value="Genomic_DNA"/>
</dbReference>
<proteinExistence type="inferred from homology"/>
<dbReference type="OrthoDB" id="7822093at2"/>
<sequence length="500" mass="55039">MERAVMQRFAQRTMGQLIGLTLAMALAGCGGNIKFEKTADELLEAMEREGPVVPLPDRLAPATIDSAAMLSEFAFAASQMSQRTASARRLMLAAEARVEEAEREFYPQVTLTAEQITTEQSILESSNPSVEGDVSSYETGNVNLTARLRLLDLQRSAAVVAARSEAAARAADLKAAEQDLLEDIVTAYVQAGEALERWRLAQAEVQFYSARAEFEVRQEAAGELRGSARSVAAAELARARSDAEIAAADFRIRTDQMCGLGFDTTCPYPASARVTVALPRPQAITQDELDSIENAPEIRAMADRVNVALREVDQARMAMYPRITLELAAAQRDRGGSLFDGSSLSRTNDVSLQMEWDIYTSGRLRRIRDAELNEALAAGHDYEARLQSAVSDMRSATSALNALWQHDRSLDQVVALRRAALQEIERERDAGVLSDLDVEQARLDLVRAEVFQQRTRRNYIVATVARARAQGAMDQDLLNTVERVMSDNRFSVRVYGMAAP</sequence>
<dbReference type="EMBL" id="LJSG01000003">
    <property type="protein sequence ID" value="KPP95098.1"/>
    <property type="molecule type" value="Genomic_DNA"/>
</dbReference>
<dbReference type="AlphaFoldDB" id="A0A0P8AKK1"/>
<dbReference type="Pfam" id="PF02321">
    <property type="entry name" value="OEP"/>
    <property type="match status" value="1"/>
</dbReference>
<dbReference type="InterPro" id="IPR010131">
    <property type="entry name" value="MdtP/NodT-like"/>
</dbReference>
<evidence type="ECO:0000313" key="3">
    <source>
        <dbReference type="EMBL" id="KPP95098.1"/>
    </source>
</evidence>
<dbReference type="InterPro" id="IPR003423">
    <property type="entry name" value="OMP_efflux"/>
</dbReference>
<reference evidence="3 4" key="1">
    <citation type="submission" date="2015-09" db="EMBL/GenBank/DDBJ databases">
        <title>Identification and resolution of microdiversity through metagenomic sequencing of parallel consortia.</title>
        <authorList>
            <person name="Nelson W.C."/>
            <person name="Romine M.F."/>
            <person name="Lindemann S.R."/>
        </authorList>
    </citation>
    <scope>NUCLEOTIDE SEQUENCE [LARGE SCALE GENOMIC DNA]</scope>
    <source>
        <strain evidence="3">HL-91</strain>
    </source>
</reference>
<dbReference type="PANTHER" id="PTHR30203">
    <property type="entry name" value="OUTER MEMBRANE CATION EFFLUX PROTEIN"/>
    <property type="match status" value="1"/>
</dbReference>
<comment type="similarity">
    <text evidence="1">Belongs to the outer membrane factor (OMF) (TC 1.B.17) family.</text>
</comment>